<gene>
    <name evidence="5" type="ORF">SAMN04488112_106104</name>
</gene>
<evidence type="ECO:0000256" key="1">
    <source>
        <dbReference type="ARBA" id="ARBA00008138"/>
    </source>
</evidence>
<keyword evidence="2 4" id="KW-0489">Methyltransferase</keyword>
<dbReference type="InterPro" id="IPR007213">
    <property type="entry name" value="Ppm1/Ppm2/Tcmp"/>
</dbReference>
<name>A0A1G6KS59_9BACL</name>
<accession>A0A1G6KS59</accession>
<reference evidence="5 6" key="1">
    <citation type="submission" date="2016-10" db="EMBL/GenBank/DDBJ databases">
        <authorList>
            <person name="de Groot N.N."/>
        </authorList>
    </citation>
    <scope>NUCLEOTIDE SEQUENCE [LARGE SCALE GENOMIC DNA]</scope>
    <source>
        <strain evidence="5 6">DSM 45514</strain>
    </source>
</reference>
<keyword evidence="6" id="KW-1185">Reference proteome</keyword>
<comment type="similarity">
    <text evidence="1 4">Belongs to the UPF0677 family.</text>
</comment>
<organism evidence="5 6">
    <name type="scientific">Melghirimyces thermohalophilus</name>
    <dbReference type="NCBI Taxonomy" id="1236220"/>
    <lineage>
        <taxon>Bacteria</taxon>
        <taxon>Bacillati</taxon>
        <taxon>Bacillota</taxon>
        <taxon>Bacilli</taxon>
        <taxon>Bacillales</taxon>
        <taxon>Thermoactinomycetaceae</taxon>
        <taxon>Melghirimyces</taxon>
    </lineage>
</organism>
<dbReference type="PANTHER" id="PTHR43619">
    <property type="entry name" value="S-ADENOSYL-L-METHIONINE-DEPENDENT METHYLTRANSFERASE YKTD-RELATED"/>
    <property type="match status" value="1"/>
</dbReference>
<dbReference type="Gene3D" id="3.40.50.150">
    <property type="entry name" value="Vaccinia Virus protein VP39"/>
    <property type="match status" value="1"/>
</dbReference>
<evidence type="ECO:0000256" key="2">
    <source>
        <dbReference type="ARBA" id="ARBA00022603"/>
    </source>
</evidence>
<dbReference type="EC" id="2.1.1.-" evidence="4"/>
<dbReference type="GO" id="GO:0032259">
    <property type="term" value="P:methylation"/>
    <property type="evidence" value="ECO:0007669"/>
    <property type="project" value="UniProtKB-KW"/>
</dbReference>
<evidence type="ECO:0000256" key="4">
    <source>
        <dbReference type="RuleBase" id="RU362030"/>
    </source>
</evidence>
<dbReference type="NCBIfam" id="TIGR00027">
    <property type="entry name" value="mthyl_TIGR00027"/>
    <property type="match status" value="1"/>
</dbReference>
<dbReference type="EMBL" id="FMZA01000006">
    <property type="protein sequence ID" value="SDC33206.1"/>
    <property type="molecule type" value="Genomic_DNA"/>
</dbReference>
<dbReference type="Pfam" id="PF04072">
    <property type="entry name" value="LCM"/>
    <property type="match status" value="1"/>
</dbReference>
<evidence type="ECO:0000313" key="5">
    <source>
        <dbReference type="EMBL" id="SDC33206.1"/>
    </source>
</evidence>
<keyword evidence="4" id="KW-0949">S-adenosyl-L-methionine</keyword>
<dbReference type="Proteomes" id="UP000199387">
    <property type="component" value="Unassembled WGS sequence"/>
</dbReference>
<dbReference type="SUPFAM" id="SSF53335">
    <property type="entry name" value="S-adenosyl-L-methionine-dependent methyltransferases"/>
    <property type="match status" value="1"/>
</dbReference>
<dbReference type="RefSeq" id="WP_091567609.1">
    <property type="nucleotide sequence ID" value="NZ_FMZA01000006.1"/>
</dbReference>
<dbReference type="InterPro" id="IPR011610">
    <property type="entry name" value="SAM_mthyl_Trfase_ML2640-like"/>
</dbReference>
<proteinExistence type="inferred from homology"/>
<protein>
    <recommendedName>
        <fullName evidence="4">S-adenosyl-L-methionine-dependent methyltransferase</fullName>
        <ecNumber evidence="4">2.1.1.-</ecNumber>
    </recommendedName>
</protein>
<evidence type="ECO:0000256" key="3">
    <source>
        <dbReference type="ARBA" id="ARBA00022679"/>
    </source>
</evidence>
<dbReference type="InterPro" id="IPR029063">
    <property type="entry name" value="SAM-dependent_MTases_sf"/>
</dbReference>
<evidence type="ECO:0000313" key="6">
    <source>
        <dbReference type="Proteomes" id="UP000199387"/>
    </source>
</evidence>
<dbReference type="OrthoDB" id="9806164at2"/>
<keyword evidence="3 5" id="KW-0808">Transferase</keyword>
<dbReference type="STRING" id="1236220.SAMN04488112_106104"/>
<dbReference type="PANTHER" id="PTHR43619:SF2">
    <property type="entry name" value="S-ADENOSYL-L-METHIONINE-DEPENDENT METHYLTRANSFERASES SUPERFAMILY PROTEIN"/>
    <property type="match status" value="1"/>
</dbReference>
<sequence length="300" mass="34275">MKEKQVSLTAIMTAYLRGYHATKDTSKIFDDFLAYPLIPEERRRLIEQGFSKAVEKIVPERDSARSEQVTNSLPSLLQAMGLPHVLSRSRYMEDNLDQAVKQGVKQYVILGAGLDTFAFRRPDLRSQVQVFEVDHPATQAFKLDRLAELEWDIPSNLHFVPMDFTKENLADALKGTAYHLQSKTLFSWLGVTMYLARNEVLATLRSIADMAPVDSTVIFDYFVPEAVTSYLKENQEDLQRIGEPIQTVFDPSTLAFELGNSGFRLDENLSPSDIEERYFQGRRDDYHASQHVRFARAVVE</sequence>
<dbReference type="GO" id="GO:0008168">
    <property type="term" value="F:methyltransferase activity"/>
    <property type="evidence" value="ECO:0007669"/>
    <property type="project" value="UniProtKB-UniRule"/>
</dbReference>
<dbReference type="AlphaFoldDB" id="A0A1G6KS59"/>
<comment type="function">
    <text evidence="4">Exhibits S-adenosyl-L-methionine-dependent methyltransferase activity.</text>
</comment>